<evidence type="ECO:0000256" key="2">
    <source>
        <dbReference type="ARBA" id="ARBA00022967"/>
    </source>
</evidence>
<evidence type="ECO:0000256" key="1">
    <source>
        <dbReference type="ARBA" id="ARBA00022448"/>
    </source>
</evidence>
<dbReference type="Gene3D" id="2.40.50.100">
    <property type="match status" value="1"/>
</dbReference>
<dbReference type="PANTHER" id="PTHR45266:SF3">
    <property type="entry name" value="OXALOACETATE DECARBOXYLASE ALPHA CHAIN"/>
    <property type="match status" value="1"/>
</dbReference>
<keyword evidence="1" id="KW-0813">Transport</keyword>
<dbReference type="Proteomes" id="UP000199662">
    <property type="component" value="Unassembled WGS sequence"/>
</dbReference>
<gene>
    <name evidence="8" type="ORF">SAMN05660742_110125</name>
</gene>
<dbReference type="GO" id="GO:0006814">
    <property type="term" value="P:sodium ion transport"/>
    <property type="evidence" value="ECO:0007669"/>
    <property type="project" value="UniProtKB-KW"/>
</dbReference>
<evidence type="ECO:0000256" key="3">
    <source>
        <dbReference type="ARBA" id="ARBA00023053"/>
    </source>
</evidence>
<dbReference type="RefSeq" id="WP_091831756.1">
    <property type="nucleotide sequence ID" value="NZ_FNZK01000010.1"/>
</dbReference>
<dbReference type="InterPro" id="IPR011053">
    <property type="entry name" value="Single_hybrid_motif"/>
</dbReference>
<protein>
    <submittedName>
        <fullName evidence="8">Biotin-requiring enzyme</fullName>
    </submittedName>
</protein>
<reference evidence="8 9" key="1">
    <citation type="submission" date="2016-10" db="EMBL/GenBank/DDBJ databases">
        <authorList>
            <person name="de Groot N.N."/>
        </authorList>
    </citation>
    <scope>NUCLEOTIDE SEQUENCE [LARGE SCALE GENOMIC DNA]</scope>
    <source>
        <strain evidence="8 9">DSM 2179</strain>
    </source>
</reference>
<keyword evidence="9" id="KW-1185">Reference proteome</keyword>
<dbReference type="AlphaFoldDB" id="A0A1H6ZU36"/>
<dbReference type="InterPro" id="IPR050709">
    <property type="entry name" value="Biotin_Carboxyl_Carrier/Decarb"/>
</dbReference>
<dbReference type="EMBL" id="FNZK01000010">
    <property type="protein sequence ID" value="SEJ56841.1"/>
    <property type="molecule type" value="Genomic_DNA"/>
</dbReference>
<dbReference type="SUPFAM" id="SSF51230">
    <property type="entry name" value="Single hybrid motif"/>
    <property type="match status" value="1"/>
</dbReference>
<evidence type="ECO:0000259" key="7">
    <source>
        <dbReference type="PROSITE" id="PS50968"/>
    </source>
</evidence>
<dbReference type="FunFam" id="2.40.50.100:FF:000003">
    <property type="entry name" value="Acetyl-CoA carboxylase biotin carboxyl carrier protein"/>
    <property type="match status" value="1"/>
</dbReference>
<keyword evidence="4" id="KW-0406">Ion transport</keyword>
<keyword evidence="6" id="KW-0092">Biotin</keyword>
<accession>A0A1H6ZU36</accession>
<evidence type="ECO:0000256" key="4">
    <source>
        <dbReference type="ARBA" id="ARBA00023065"/>
    </source>
</evidence>
<keyword evidence="2" id="KW-1278">Translocase</keyword>
<dbReference type="STRING" id="84035.SAMN05660742_110125"/>
<evidence type="ECO:0000256" key="5">
    <source>
        <dbReference type="ARBA" id="ARBA00023201"/>
    </source>
</evidence>
<evidence type="ECO:0000256" key="6">
    <source>
        <dbReference type="ARBA" id="ARBA00023267"/>
    </source>
</evidence>
<evidence type="ECO:0000313" key="8">
    <source>
        <dbReference type="EMBL" id="SEJ56841.1"/>
    </source>
</evidence>
<name>A0A1H6ZU36_9FIRM</name>
<dbReference type="PANTHER" id="PTHR45266">
    <property type="entry name" value="OXALOACETATE DECARBOXYLASE ALPHA CHAIN"/>
    <property type="match status" value="1"/>
</dbReference>
<sequence>MNKMDLNITINGVSYAVEVEKMGGGTATVPLAPVISSVAAQPAPVAAQATAPKPEVIVAAGDTAIPAPMPGKVSKVNVKVGDQAKKGDVLLILEAMKMQNEISAPLAGTVKAVNISGGDNVKPGQVLVILSN</sequence>
<keyword evidence="5" id="KW-0739">Sodium transport</keyword>
<evidence type="ECO:0000313" key="9">
    <source>
        <dbReference type="Proteomes" id="UP000199662"/>
    </source>
</evidence>
<organism evidence="8 9">
    <name type="scientific">Propionispira arboris</name>
    <dbReference type="NCBI Taxonomy" id="84035"/>
    <lineage>
        <taxon>Bacteria</taxon>
        <taxon>Bacillati</taxon>
        <taxon>Bacillota</taxon>
        <taxon>Negativicutes</taxon>
        <taxon>Selenomonadales</taxon>
        <taxon>Selenomonadaceae</taxon>
        <taxon>Propionispira</taxon>
    </lineage>
</organism>
<dbReference type="Pfam" id="PF00364">
    <property type="entry name" value="Biotin_lipoyl"/>
    <property type="match status" value="1"/>
</dbReference>
<feature type="domain" description="Lipoyl-binding" evidence="7">
    <location>
        <begin position="57"/>
        <end position="131"/>
    </location>
</feature>
<proteinExistence type="predicted"/>
<dbReference type="PROSITE" id="PS50968">
    <property type="entry name" value="BIOTINYL_LIPOYL"/>
    <property type="match status" value="1"/>
</dbReference>
<keyword evidence="3" id="KW-0915">Sodium</keyword>
<dbReference type="CDD" id="cd06850">
    <property type="entry name" value="biotinyl_domain"/>
    <property type="match status" value="1"/>
</dbReference>
<dbReference type="PROSITE" id="PS00188">
    <property type="entry name" value="BIOTIN"/>
    <property type="match status" value="1"/>
</dbReference>
<dbReference type="InterPro" id="IPR000089">
    <property type="entry name" value="Biotin_lipoyl"/>
</dbReference>
<dbReference type="InterPro" id="IPR001882">
    <property type="entry name" value="Biotin_BS"/>
</dbReference>